<protein>
    <submittedName>
        <fullName evidence="2">Uncharacterized protein</fullName>
    </submittedName>
</protein>
<organism evidence="2 3">
    <name type="scientific">Xanthomonas hyacinthi</name>
    <dbReference type="NCBI Taxonomy" id="56455"/>
    <lineage>
        <taxon>Bacteria</taxon>
        <taxon>Pseudomonadati</taxon>
        <taxon>Pseudomonadota</taxon>
        <taxon>Gammaproteobacteria</taxon>
        <taxon>Lysobacterales</taxon>
        <taxon>Lysobacteraceae</taxon>
        <taxon>Xanthomonas</taxon>
    </lineage>
</organism>
<keyword evidence="3" id="KW-1185">Reference proteome</keyword>
<dbReference type="OrthoDB" id="5998678at2"/>
<dbReference type="EMBL" id="MDEG01000010">
    <property type="protein sequence ID" value="PPU97222.1"/>
    <property type="molecule type" value="Genomic_DNA"/>
</dbReference>
<dbReference type="AlphaFoldDB" id="A0A2S7EVR8"/>
<proteinExistence type="predicted"/>
<feature type="signal peptide" evidence="1">
    <location>
        <begin position="1"/>
        <end position="24"/>
    </location>
</feature>
<comment type="caution">
    <text evidence="2">The sequence shown here is derived from an EMBL/GenBank/DDBJ whole genome shotgun (WGS) entry which is preliminary data.</text>
</comment>
<dbReference type="Proteomes" id="UP000238261">
    <property type="component" value="Unassembled WGS sequence"/>
</dbReference>
<feature type="chain" id="PRO_5015723517" evidence="1">
    <location>
        <begin position="25"/>
        <end position="139"/>
    </location>
</feature>
<evidence type="ECO:0000313" key="2">
    <source>
        <dbReference type="EMBL" id="PPU97222.1"/>
    </source>
</evidence>
<reference evidence="3" key="1">
    <citation type="submission" date="2016-08" db="EMBL/GenBank/DDBJ databases">
        <authorList>
            <person name="Merda D."/>
            <person name="Briand M."/>
            <person name="Taghouti G."/>
            <person name="Carrere S."/>
            <person name="Gouzy J."/>
            <person name="Portier P."/>
            <person name="Jacques M.-A."/>
            <person name="Fischer-Le Saux M."/>
        </authorList>
    </citation>
    <scope>NUCLEOTIDE SEQUENCE [LARGE SCALE GENOMIC DNA]</scope>
    <source>
        <strain evidence="3">CFBP1156</strain>
    </source>
</reference>
<gene>
    <name evidence="2" type="ORF">XhyaCFBP1156_12610</name>
</gene>
<accession>A0A2S7EVR8</accession>
<keyword evidence="1" id="KW-0732">Signal</keyword>
<sequence>MLLAVWAAWSTASLAFLAAPPASASADAIRAQLQAFAPSAAARGQAVAFQLRVAGCGCKPGGRGSTLPGLRSVDLRQRSAPAALPYALIVFAADDRLVYAGPAQIEACGNAIPAAALIPRLLAAGNASPLILPTHCACP</sequence>
<evidence type="ECO:0000256" key="1">
    <source>
        <dbReference type="SAM" id="SignalP"/>
    </source>
</evidence>
<name>A0A2S7EVR8_9XANT</name>
<evidence type="ECO:0000313" key="3">
    <source>
        <dbReference type="Proteomes" id="UP000238261"/>
    </source>
</evidence>